<sequence>MSGNQPVKGRLKFNVSLATLSLPGVQSYHFKTYKHPDIVPNPPKDSPTESEALTPQQEARKRYEQRNIVQRRERARERMANFFRRRAQNREGEREKQRVYEEKYRQRHRDERRYQEDRRRSLRYIENYGAKSFHHYMRRRNGHLQHPEDYVESM</sequence>
<feature type="compositionally biased region" description="Basic and acidic residues" evidence="1">
    <location>
        <begin position="58"/>
        <end position="79"/>
    </location>
</feature>
<organism evidence="2 3">
    <name type="scientific">Lentinula raphanica</name>
    <dbReference type="NCBI Taxonomy" id="153919"/>
    <lineage>
        <taxon>Eukaryota</taxon>
        <taxon>Fungi</taxon>
        <taxon>Dikarya</taxon>
        <taxon>Basidiomycota</taxon>
        <taxon>Agaricomycotina</taxon>
        <taxon>Agaricomycetes</taxon>
        <taxon>Agaricomycetidae</taxon>
        <taxon>Agaricales</taxon>
        <taxon>Marasmiineae</taxon>
        <taxon>Omphalotaceae</taxon>
        <taxon>Lentinula</taxon>
    </lineage>
</organism>
<proteinExistence type="predicted"/>
<gene>
    <name evidence="2" type="ORF">F5878DRAFT_647457</name>
</gene>
<accession>A0AA38NW04</accession>
<comment type="caution">
    <text evidence="2">The sequence shown here is derived from an EMBL/GenBank/DDBJ whole genome shotgun (WGS) entry which is preliminary data.</text>
</comment>
<evidence type="ECO:0000313" key="3">
    <source>
        <dbReference type="Proteomes" id="UP001163846"/>
    </source>
</evidence>
<dbReference type="EMBL" id="MU807320">
    <property type="protein sequence ID" value="KAJ3831648.1"/>
    <property type="molecule type" value="Genomic_DNA"/>
</dbReference>
<feature type="region of interest" description="Disordered" evidence="1">
    <location>
        <begin position="33"/>
        <end position="116"/>
    </location>
</feature>
<reference evidence="2" key="1">
    <citation type="submission" date="2022-08" db="EMBL/GenBank/DDBJ databases">
        <authorList>
            <consortium name="DOE Joint Genome Institute"/>
            <person name="Min B."/>
            <person name="Riley R."/>
            <person name="Sierra-Patev S."/>
            <person name="Naranjo-Ortiz M."/>
            <person name="Looney B."/>
            <person name="Konkel Z."/>
            <person name="Slot J.C."/>
            <person name="Sakamoto Y."/>
            <person name="Steenwyk J.L."/>
            <person name="Rokas A."/>
            <person name="Carro J."/>
            <person name="Camarero S."/>
            <person name="Ferreira P."/>
            <person name="Molpeceres G."/>
            <person name="Ruiz-Duenas F.J."/>
            <person name="Serrano A."/>
            <person name="Henrissat B."/>
            <person name="Drula E."/>
            <person name="Hughes K.W."/>
            <person name="Mata J.L."/>
            <person name="Ishikawa N.K."/>
            <person name="Vargas-Isla R."/>
            <person name="Ushijima S."/>
            <person name="Smith C.A."/>
            <person name="Ahrendt S."/>
            <person name="Andreopoulos W."/>
            <person name="He G."/>
            <person name="Labutti K."/>
            <person name="Lipzen A."/>
            <person name="Ng V."/>
            <person name="Sandor L."/>
            <person name="Barry K."/>
            <person name="Martinez A.T."/>
            <person name="Xiao Y."/>
            <person name="Gibbons J.G."/>
            <person name="Terashima K."/>
            <person name="Hibbett D.S."/>
            <person name="Grigoriev I.V."/>
        </authorList>
    </citation>
    <scope>NUCLEOTIDE SEQUENCE</scope>
    <source>
        <strain evidence="2">TFB9207</strain>
    </source>
</reference>
<keyword evidence="3" id="KW-1185">Reference proteome</keyword>
<feature type="compositionally biased region" description="Basic and acidic residues" evidence="1">
    <location>
        <begin position="88"/>
        <end position="116"/>
    </location>
</feature>
<name>A0AA38NW04_9AGAR</name>
<evidence type="ECO:0000313" key="2">
    <source>
        <dbReference type="EMBL" id="KAJ3831648.1"/>
    </source>
</evidence>
<dbReference type="AlphaFoldDB" id="A0AA38NW04"/>
<dbReference type="Proteomes" id="UP001163846">
    <property type="component" value="Unassembled WGS sequence"/>
</dbReference>
<protein>
    <submittedName>
        <fullName evidence="2">Uncharacterized protein</fullName>
    </submittedName>
</protein>
<evidence type="ECO:0000256" key="1">
    <source>
        <dbReference type="SAM" id="MobiDB-lite"/>
    </source>
</evidence>